<evidence type="ECO:0000259" key="2">
    <source>
        <dbReference type="SMART" id="SM00829"/>
    </source>
</evidence>
<feature type="domain" description="Enoyl reductase (ER)" evidence="2">
    <location>
        <begin position="14"/>
        <end position="314"/>
    </location>
</feature>
<evidence type="ECO:0000313" key="3">
    <source>
        <dbReference type="EMBL" id="SHF93320.1"/>
    </source>
</evidence>
<dbReference type="Pfam" id="PF13602">
    <property type="entry name" value="ADH_zinc_N_2"/>
    <property type="match status" value="1"/>
</dbReference>
<dbReference type="InterPro" id="IPR050700">
    <property type="entry name" value="YIM1/Zinc_Alcohol_DH_Fams"/>
</dbReference>
<dbReference type="GO" id="GO:0016491">
    <property type="term" value="F:oxidoreductase activity"/>
    <property type="evidence" value="ECO:0007669"/>
    <property type="project" value="UniProtKB-KW"/>
</dbReference>
<organism evidence="3 4">
    <name type="scientific">Fodinibius roseus</name>
    <dbReference type="NCBI Taxonomy" id="1194090"/>
    <lineage>
        <taxon>Bacteria</taxon>
        <taxon>Pseudomonadati</taxon>
        <taxon>Balneolota</taxon>
        <taxon>Balneolia</taxon>
        <taxon>Balneolales</taxon>
        <taxon>Balneolaceae</taxon>
        <taxon>Fodinibius</taxon>
    </lineage>
</organism>
<dbReference type="PROSITE" id="PS01162">
    <property type="entry name" value="QOR_ZETA_CRYSTAL"/>
    <property type="match status" value="1"/>
</dbReference>
<dbReference type="InterPro" id="IPR013154">
    <property type="entry name" value="ADH-like_N"/>
</dbReference>
<dbReference type="InterPro" id="IPR036291">
    <property type="entry name" value="NAD(P)-bd_dom_sf"/>
</dbReference>
<dbReference type="Pfam" id="PF08240">
    <property type="entry name" value="ADH_N"/>
    <property type="match status" value="1"/>
</dbReference>
<dbReference type="InterPro" id="IPR011032">
    <property type="entry name" value="GroES-like_sf"/>
</dbReference>
<name>A0A1M5FP54_9BACT</name>
<dbReference type="GO" id="GO:0008270">
    <property type="term" value="F:zinc ion binding"/>
    <property type="evidence" value="ECO:0007669"/>
    <property type="project" value="InterPro"/>
</dbReference>
<keyword evidence="4" id="KW-1185">Reference proteome</keyword>
<evidence type="ECO:0000256" key="1">
    <source>
        <dbReference type="ARBA" id="ARBA00023002"/>
    </source>
</evidence>
<dbReference type="AlphaFoldDB" id="A0A1M5FP54"/>
<dbReference type="SUPFAM" id="SSF50129">
    <property type="entry name" value="GroES-like"/>
    <property type="match status" value="1"/>
</dbReference>
<dbReference type="PANTHER" id="PTHR11695:SF294">
    <property type="entry name" value="RETICULON-4-INTERACTING PROTEIN 1, MITOCHONDRIAL"/>
    <property type="match status" value="1"/>
</dbReference>
<dbReference type="EMBL" id="FQUS01000015">
    <property type="protein sequence ID" value="SHF93320.1"/>
    <property type="molecule type" value="Genomic_DNA"/>
</dbReference>
<protein>
    <submittedName>
        <fullName evidence="3">NADPH:quinone reductase</fullName>
    </submittedName>
</protein>
<proteinExistence type="predicted"/>
<evidence type="ECO:0000313" key="4">
    <source>
        <dbReference type="Proteomes" id="UP000184041"/>
    </source>
</evidence>
<dbReference type="SUPFAM" id="SSF51735">
    <property type="entry name" value="NAD(P)-binding Rossmann-fold domains"/>
    <property type="match status" value="1"/>
</dbReference>
<dbReference type="STRING" id="1194090.SAMN05443144_11596"/>
<dbReference type="Proteomes" id="UP000184041">
    <property type="component" value="Unassembled WGS sequence"/>
</dbReference>
<gene>
    <name evidence="3" type="ORF">SAMN05443144_11596</name>
</gene>
<dbReference type="Gene3D" id="3.40.50.720">
    <property type="entry name" value="NAD(P)-binding Rossmann-like Domain"/>
    <property type="match status" value="1"/>
</dbReference>
<dbReference type="InterPro" id="IPR002364">
    <property type="entry name" value="Quin_OxRdtase/zeta-crystal_CS"/>
</dbReference>
<dbReference type="PANTHER" id="PTHR11695">
    <property type="entry name" value="ALCOHOL DEHYDROGENASE RELATED"/>
    <property type="match status" value="1"/>
</dbReference>
<sequence length="316" mass="33974">MSTSMRASYFEKFGELDQIKTGTLERPEAGEGEVLVRVRAAGVNPVDAAVARGMLQQAVPAKFPVIPGWDLAGVVEERGHAARRFDAGDEVYAYARRPTVQHGTFAEYVALPECYLARRPGTITMTEAGGIPLVGLTAYQALFQAGDLSEGDTLLILGASGGVGTMAIQLAKTAGAIVIGVASERNQAYMKELGADETIDYTAGNIGEAVRAIVREDIDFIFHCSRGDSLGQSIDTLKSGGQLVSITNSQPGVRDDISFRYVFVEPNARQLKHLRELVDKEGITMPVSRTFDLGDTAEAIREIESLHTRGKTVITP</sequence>
<dbReference type="RefSeq" id="WP_084088307.1">
    <property type="nucleotide sequence ID" value="NZ_FQUS01000015.1"/>
</dbReference>
<dbReference type="InterPro" id="IPR020843">
    <property type="entry name" value="ER"/>
</dbReference>
<accession>A0A1M5FP54</accession>
<dbReference type="SMART" id="SM00829">
    <property type="entry name" value="PKS_ER"/>
    <property type="match status" value="1"/>
</dbReference>
<keyword evidence="1" id="KW-0560">Oxidoreductase</keyword>
<dbReference type="CDD" id="cd05289">
    <property type="entry name" value="MDR_like_2"/>
    <property type="match status" value="1"/>
</dbReference>
<dbReference type="Gene3D" id="3.90.180.10">
    <property type="entry name" value="Medium-chain alcohol dehydrogenases, catalytic domain"/>
    <property type="match status" value="1"/>
</dbReference>
<dbReference type="OrthoDB" id="9787435at2"/>
<reference evidence="3 4" key="1">
    <citation type="submission" date="2016-11" db="EMBL/GenBank/DDBJ databases">
        <authorList>
            <person name="Jaros S."/>
            <person name="Januszkiewicz K."/>
            <person name="Wedrychowicz H."/>
        </authorList>
    </citation>
    <scope>NUCLEOTIDE SEQUENCE [LARGE SCALE GENOMIC DNA]</scope>
    <source>
        <strain evidence="3 4">DSM 21986</strain>
    </source>
</reference>